<reference evidence="1 2" key="1">
    <citation type="journal article" date="2021" name="Front. Genet.">
        <title>Chromosome-Level Genome Assembly Reveals Significant Gene Expansion in the Toll and IMD Signaling Pathways of Dendrolimus kikuchii.</title>
        <authorList>
            <person name="Zhou J."/>
            <person name="Wu P."/>
            <person name="Xiong Z."/>
            <person name="Liu N."/>
            <person name="Zhao N."/>
            <person name="Ji M."/>
            <person name="Qiu Y."/>
            <person name="Yang B."/>
        </authorList>
    </citation>
    <scope>NUCLEOTIDE SEQUENCE [LARGE SCALE GENOMIC DNA]</scope>
    <source>
        <strain evidence="1">Ann1</strain>
    </source>
</reference>
<sequence>MMNFILITLALAVYSISASGIDWVSPLDSHCEVTGKEYNGLKVKEVINPQDINDYERSKMRKYEVCAQNCDYKVSPEIYCHLIGFAAEYRYYDDKLTIQRFQNCAPIWTTDSEPLLGTEEQICGRVRYTPKKPTTITQTPVLTLKTDIAETTETSESRTLTNLTEKLTTETPTGAKKTTESHVSSTQRCLTEKAGTLTPSVATGPKKMAEIPILIAMIIPQTIPLIPAPGITTVSKINNIFVNTAQIIT</sequence>
<proteinExistence type="predicted"/>
<name>A0ACC1D554_9NEOP</name>
<dbReference type="EMBL" id="CM034395">
    <property type="protein sequence ID" value="KAJ0179028.1"/>
    <property type="molecule type" value="Genomic_DNA"/>
</dbReference>
<accession>A0ACC1D554</accession>
<evidence type="ECO:0000313" key="1">
    <source>
        <dbReference type="EMBL" id="KAJ0179028.1"/>
    </source>
</evidence>
<evidence type="ECO:0000313" key="2">
    <source>
        <dbReference type="Proteomes" id="UP000824533"/>
    </source>
</evidence>
<keyword evidence="2" id="KW-1185">Reference proteome</keyword>
<comment type="caution">
    <text evidence="1">The sequence shown here is derived from an EMBL/GenBank/DDBJ whole genome shotgun (WGS) entry which is preliminary data.</text>
</comment>
<organism evidence="1 2">
    <name type="scientific">Dendrolimus kikuchii</name>
    <dbReference type="NCBI Taxonomy" id="765133"/>
    <lineage>
        <taxon>Eukaryota</taxon>
        <taxon>Metazoa</taxon>
        <taxon>Ecdysozoa</taxon>
        <taxon>Arthropoda</taxon>
        <taxon>Hexapoda</taxon>
        <taxon>Insecta</taxon>
        <taxon>Pterygota</taxon>
        <taxon>Neoptera</taxon>
        <taxon>Endopterygota</taxon>
        <taxon>Lepidoptera</taxon>
        <taxon>Glossata</taxon>
        <taxon>Ditrysia</taxon>
        <taxon>Bombycoidea</taxon>
        <taxon>Lasiocampidae</taxon>
        <taxon>Dendrolimus</taxon>
    </lineage>
</organism>
<gene>
    <name evidence="1" type="ORF">K1T71_005803</name>
</gene>
<dbReference type="Proteomes" id="UP000824533">
    <property type="component" value="Linkage Group LG09"/>
</dbReference>
<protein>
    <submittedName>
        <fullName evidence="1">Uncharacterized protein</fullName>
    </submittedName>
</protein>